<evidence type="ECO:0000259" key="1">
    <source>
        <dbReference type="Pfam" id="PF11203"/>
    </source>
</evidence>
<keyword evidence="3" id="KW-1185">Reference proteome</keyword>
<proteinExistence type="predicted"/>
<dbReference type="InterPro" id="IPR050051">
    <property type="entry name" value="EccE_dom"/>
</dbReference>
<sequence>MRLFVGTARDRLRTVEPFDVPDGDGCIGLRRDGPHLTAVLTLAPGPPSPITLPDGPRTRVPLDDIACAMVRRDAHPLRVDVATRTLTSWGDGPAARAYRGLLGPLAPASHRTVALVVHLDPARFPDAVALRGGGSVGALRTAIWCVHRVIAACAAAGVRTRVLTAAELSADAAWTLDDAAVAARITPDGSEGTAPPLAADGQLIGADDGTPVALRVAGPSIPRVAVAADARTVRQTVVRSMALGVRTHVVTDRPDQWGPLVDAIGDPVLLSHGQAIPQTAQLVVGDTGEAIRARPGLTVLDVHRADPPPTASGCLLHQDPSDSAVLHLVTPGGLRTTVRTVTTPAERELTG</sequence>
<gene>
    <name evidence="2" type="ORF">nbrc107696_41530</name>
</gene>
<dbReference type="EMBL" id="BJOV01000005">
    <property type="protein sequence ID" value="GEE03707.1"/>
    <property type="molecule type" value="Genomic_DNA"/>
</dbReference>
<dbReference type="RefSeq" id="WP_161897182.1">
    <property type="nucleotide sequence ID" value="NZ_BJOV01000005.1"/>
</dbReference>
<accession>A0A7I9VEF7</accession>
<dbReference type="OrthoDB" id="4152590at2"/>
<dbReference type="Proteomes" id="UP000444960">
    <property type="component" value="Unassembled WGS sequence"/>
</dbReference>
<evidence type="ECO:0000313" key="2">
    <source>
        <dbReference type="EMBL" id="GEE03707.1"/>
    </source>
</evidence>
<dbReference type="AlphaFoldDB" id="A0A7I9VEF7"/>
<feature type="domain" description="Type VII secretion system protein EccE" evidence="1">
    <location>
        <begin position="109"/>
        <end position="182"/>
    </location>
</feature>
<comment type="caution">
    <text evidence="2">The sequence shown here is derived from an EMBL/GenBank/DDBJ whole genome shotgun (WGS) entry which is preliminary data.</text>
</comment>
<evidence type="ECO:0000313" key="3">
    <source>
        <dbReference type="Proteomes" id="UP000444960"/>
    </source>
</evidence>
<reference evidence="3" key="1">
    <citation type="submission" date="2019-06" db="EMBL/GenBank/DDBJ databases">
        <title>Gordonia isolated from sludge of a wastewater treatment plant.</title>
        <authorList>
            <person name="Tamura T."/>
            <person name="Aoyama K."/>
            <person name="Kang Y."/>
            <person name="Saito S."/>
            <person name="Akiyama N."/>
            <person name="Yazawa K."/>
            <person name="Gonoi T."/>
            <person name="Mikami Y."/>
        </authorList>
    </citation>
    <scope>NUCLEOTIDE SEQUENCE [LARGE SCALE GENOMIC DNA]</scope>
    <source>
        <strain evidence="3">NBRC 107696</strain>
    </source>
</reference>
<organism evidence="2 3">
    <name type="scientific">Gordonia spumicola</name>
    <dbReference type="NCBI Taxonomy" id="589161"/>
    <lineage>
        <taxon>Bacteria</taxon>
        <taxon>Bacillati</taxon>
        <taxon>Actinomycetota</taxon>
        <taxon>Actinomycetes</taxon>
        <taxon>Mycobacteriales</taxon>
        <taxon>Gordoniaceae</taxon>
        <taxon>Gordonia</taxon>
    </lineage>
</organism>
<name>A0A7I9VEF7_9ACTN</name>
<protein>
    <recommendedName>
        <fullName evidence="1">Type VII secretion system protein EccE domain-containing protein</fullName>
    </recommendedName>
</protein>
<dbReference type="Pfam" id="PF11203">
    <property type="entry name" value="EccE"/>
    <property type="match status" value="1"/>
</dbReference>